<dbReference type="InterPro" id="IPR019748">
    <property type="entry name" value="FERM_central"/>
</dbReference>
<dbReference type="InterPro" id="IPR019749">
    <property type="entry name" value="Band_41_domain"/>
</dbReference>
<dbReference type="SUPFAM" id="SSF47031">
    <property type="entry name" value="Second domain of FERM"/>
    <property type="match status" value="1"/>
</dbReference>
<feature type="compositionally biased region" description="Polar residues" evidence="1">
    <location>
        <begin position="493"/>
        <end position="503"/>
    </location>
</feature>
<dbReference type="OrthoDB" id="5859304at2759"/>
<reference evidence="4 5" key="1">
    <citation type="submission" date="2015-09" db="EMBL/GenBank/DDBJ databases">
        <title>Draft genome of the parasitic nematode Teladorsagia circumcincta isolate WARC Sus (inbred).</title>
        <authorList>
            <person name="Mitreva M."/>
        </authorList>
    </citation>
    <scope>NUCLEOTIDE SEQUENCE [LARGE SCALE GENOMIC DNA]</scope>
    <source>
        <strain evidence="4 5">S</strain>
    </source>
</reference>
<dbReference type="AlphaFoldDB" id="A0A2G9UHC9"/>
<dbReference type="EMBL" id="KZ346768">
    <property type="protein sequence ID" value="PIO69142.1"/>
    <property type="molecule type" value="Genomic_DNA"/>
</dbReference>
<dbReference type="InterPro" id="IPR000299">
    <property type="entry name" value="FERM_domain"/>
</dbReference>
<dbReference type="Pfam" id="PF00595">
    <property type="entry name" value="PDZ"/>
    <property type="match status" value="1"/>
</dbReference>
<dbReference type="SMART" id="SM00228">
    <property type="entry name" value="PDZ"/>
    <property type="match status" value="1"/>
</dbReference>
<keyword evidence="5" id="KW-1185">Reference proteome</keyword>
<dbReference type="Gene3D" id="2.30.42.10">
    <property type="match status" value="1"/>
</dbReference>
<evidence type="ECO:0000256" key="1">
    <source>
        <dbReference type="SAM" id="MobiDB-lite"/>
    </source>
</evidence>
<evidence type="ECO:0000313" key="5">
    <source>
        <dbReference type="Proteomes" id="UP000230423"/>
    </source>
</evidence>
<dbReference type="InterPro" id="IPR001478">
    <property type="entry name" value="PDZ"/>
</dbReference>
<gene>
    <name evidence="4" type="ORF">TELCIR_09046</name>
</gene>
<dbReference type="SMART" id="SM00295">
    <property type="entry name" value="B41"/>
    <property type="match status" value="1"/>
</dbReference>
<accession>A0A2G9UHC9</accession>
<dbReference type="PROSITE" id="PS50106">
    <property type="entry name" value="PDZ"/>
    <property type="match status" value="1"/>
</dbReference>
<proteinExistence type="predicted"/>
<dbReference type="Proteomes" id="UP000230423">
    <property type="component" value="Unassembled WGS sequence"/>
</dbReference>
<organism evidence="4 5">
    <name type="scientific">Teladorsagia circumcincta</name>
    <name type="common">Brown stomach worm</name>
    <name type="synonym">Ostertagia circumcincta</name>
    <dbReference type="NCBI Taxonomy" id="45464"/>
    <lineage>
        <taxon>Eukaryota</taxon>
        <taxon>Metazoa</taxon>
        <taxon>Ecdysozoa</taxon>
        <taxon>Nematoda</taxon>
        <taxon>Chromadorea</taxon>
        <taxon>Rhabditida</taxon>
        <taxon>Rhabditina</taxon>
        <taxon>Rhabditomorpha</taxon>
        <taxon>Strongyloidea</taxon>
        <taxon>Trichostrongylidae</taxon>
        <taxon>Teladorsagia</taxon>
    </lineage>
</organism>
<name>A0A2G9UHC9_TELCI</name>
<dbReference type="InterPro" id="IPR035963">
    <property type="entry name" value="FERM_2"/>
</dbReference>
<evidence type="ECO:0000259" key="3">
    <source>
        <dbReference type="PROSITE" id="PS50106"/>
    </source>
</evidence>
<protein>
    <submittedName>
        <fullName evidence="4">PDZ/DHR/GLGF domain protein</fullName>
    </submittedName>
</protein>
<feature type="domain" description="PDZ" evidence="3">
    <location>
        <begin position="30"/>
        <end position="107"/>
    </location>
</feature>
<dbReference type="InterPro" id="IPR036034">
    <property type="entry name" value="PDZ_sf"/>
</dbReference>
<dbReference type="SUPFAM" id="SSF50156">
    <property type="entry name" value="PDZ domain-like"/>
    <property type="match status" value="1"/>
</dbReference>
<dbReference type="CDD" id="cd14473">
    <property type="entry name" value="FERM_B-lobe"/>
    <property type="match status" value="1"/>
</dbReference>
<dbReference type="InterPro" id="IPR014352">
    <property type="entry name" value="FERM/acyl-CoA-bd_prot_sf"/>
</dbReference>
<dbReference type="PANTHER" id="PTHR46221">
    <property type="entry name" value="FERM AND PDZ DOMAIN-CONTAINING PROTEIN FAMILY MEMBER"/>
    <property type="match status" value="1"/>
</dbReference>
<dbReference type="PROSITE" id="PS50057">
    <property type="entry name" value="FERM_3"/>
    <property type="match status" value="1"/>
</dbReference>
<dbReference type="Gene3D" id="1.20.80.10">
    <property type="match status" value="1"/>
</dbReference>
<evidence type="ECO:0000313" key="4">
    <source>
        <dbReference type="EMBL" id="PIO69142.1"/>
    </source>
</evidence>
<sequence>MSIRTTLRHINRTTTYSDPRESIAPEGRRTVKIQRRPEIGFGFVAAGQHPTIIQFVSAEGPSDGLLYANDQILAVNGKDVRQESKDNVVAMVRSANDELELTVEQLPARPVALIKAELPRSIYGSRTGCFDAGWGARSSRISLLRPETKIVTIIRMPNSDHLRCVFRFAFIPKDIEALWLEDPRALDYYYQQCTADVVRGRYAFEMRYEACVRLAALHMQQVTIESNLLKENNTVSLTRLESEYGLNSFLPLILLENVKRREIRKHVRYYLKKDSAKLSESLAKQGTRCDGQQSLLSLRVTDASVSLRVRYLDLLSHLPSFGGRGFSVTFKESQIDMIMQIDPRIGLLVRHPGKTGRPTISIDYDLIDRLVVRRDSEISSLISIRLKSSPDQGLEFLVDKDDIDDLVGYICGYQLIHCNRQLACDFDETPPSQIQPPTDPPPYSAVHKVIPCGWNYSSDITSSDQSLDLTSEPPPYELANSFAESLDEKRTASHSPRSARQMESVSDSSDAEDSSWSSPVRSPFIDGAIRKMMNGPSDGLVYEPGRRESIETLISSVHAQQVPNLETLILFYQDSNGVKSKMPPIKENGASAAISQGDDRNVVAAPMASIEEEMTISQITAAS</sequence>
<feature type="domain" description="FERM" evidence="2">
    <location>
        <begin position="71"/>
        <end position="421"/>
    </location>
</feature>
<evidence type="ECO:0000259" key="2">
    <source>
        <dbReference type="PROSITE" id="PS50057"/>
    </source>
</evidence>
<dbReference type="PANTHER" id="PTHR46221:SF3">
    <property type="entry name" value="FERM AND PDZ DOMAIN-CONTAINING PROTEIN 4"/>
    <property type="match status" value="1"/>
</dbReference>
<dbReference type="Pfam" id="PF00373">
    <property type="entry name" value="FERM_M"/>
    <property type="match status" value="1"/>
</dbReference>
<feature type="compositionally biased region" description="Low complexity" evidence="1">
    <location>
        <begin position="504"/>
        <end position="518"/>
    </location>
</feature>
<feature type="region of interest" description="Disordered" evidence="1">
    <location>
        <begin position="484"/>
        <end position="521"/>
    </location>
</feature>